<keyword evidence="7" id="KW-0808">Transferase</keyword>
<dbReference type="EMBL" id="LSBJ02000007">
    <property type="protein sequence ID" value="OAQ61951.1"/>
    <property type="molecule type" value="Genomic_DNA"/>
</dbReference>
<comment type="function">
    <text evidence="4 7">Involved in protein N-glycosylation. Essential for the second step of the dolichol-linked oligosaccharide pathway.</text>
</comment>
<evidence type="ECO:0000256" key="3">
    <source>
        <dbReference type="ARBA" id="ARBA00017468"/>
    </source>
</evidence>
<dbReference type="RefSeq" id="XP_018139655.1">
    <property type="nucleotide sequence ID" value="XM_018286217.1"/>
</dbReference>
<dbReference type="GeneID" id="28850211"/>
<keyword evidence="7" id="KW-0256">Endoplasmic reticulum</keyword>
<name>A0A179F9J4_METCM</name>
<evidence type="ECO:0000256" key="2">
    <source>
        <dbReference type="ARBA" id="ARBA00012614"/>
    </source>
</evidence>
<evidence type="ECO:0000256" key="7">
    <source>
        <dbReference type="RuleBase" id="RU362128"/>
    </source>
</evidence>
<evidence type="ECO:0000256" key="6">
    <source>
        <dbReference type="ARBA" id="ARBA00048184"/>
    </source>
</evidence>
<dbReference type="InterPro" id="IPR052474">
    <property type="entry name" value="UDP-GlcNAc_transferase"/>
</dbReference>
<comment type="catalytic activity">
    <reaction evidence="6">
        <text>an N-acetyl-alpha-D-glucosaminyl-diphospho-di-trans,poly-cis-dolichol + UDP-N-acetyl-alpha-D-glucosamine = an N,N'-diacetylchitobiosyl-diphospho-di-trans,poly-cis-dolichol + UDP + H(+)</text>
        <dbReference type="Rhea" id="RHEA:23380"/>
        <dbReference type="Rhea" id="RHEA-COMP:19507"/>
        <dbReference type="Rhea" id="RHEA-COMP:19510"/>
        <dbReference type="ChEBI" id="CHEBI:15378"/>
        <dbReference type="ChEBI" id="CHEBI:57269"/>
        <dbReference type="ChEBI" id="CHEBI:57705"/>
        <dbReference type="ChEBI" id="CHEBI:58223"/>
        <dbReference type="ChEBI" id="CHEBI:58427"/>
        <dbReference type="EC" id="2.4.1.141"/>
    </reaction>
</comment>
<comment type="similarity">
    <text evidence="7">Belongs to the glycosyltransferase 28 family.</text>
</comment>
<dbReference type="PANTHER" id="PTHR47043">
    <property type="entry name" value="UDP-N-ACETYLGLUCOSAMINE TRANSFERASE SUBUNIT ALG13"/>
    <property type="match status" value="1"/>
</dbReference>
<dbReference type="PANTHER" id="PTHR47043:SF1">
    <property type="entry name" value="UDP-N-ACETYLGLUCOSAMINE TRANSFERASE SUBUNIT ALG13"/>
    <property type="match status" value="1"/>
</dbReference>
<comment type="caution">
    <text evidence="9">The sequence shown here is derived from an EMBL/GenBank/DDBJ whole genome shotgun (WGS) entry which is preliminary data.</text>
</comment>
<protein>
    <recommendedName>
        <fullName evidence="3 7">UDP-N-acetylglucosamine transferase subunit ALG13</fullName>
        <ecNumber evidence="2 7">2.4.1.141</ecNumber>
    </recommendedName>
    <alternativeName>
        <fullName evidence="5 7">Asparagine-linked glycosylation protein 13</fullName>
    </alternativeName>
</protein>
<dbReference type="SUPFAM" id="SSF53756">
    <property type="entry name" value="UDP-Glycosyltransferase/glycogen phosphorylase"/>
    <property type="match status" value="1"/>
</dbReference>
<dbReference type="GO" id="GO:0004577">
    <property type="term" value="F:N-acetylglucosaminyldiphosphodolichol N-acetylglucosaminyltransferase activity"/>
    <property type="evidence" value="ECO:0007669"/>
    <property type="project" value="UniProtKB-EC"/>
</dbReference>
<feature type="domain" description="Glycosyl transferase family 28 C-terminal" evidence="8">
    <location>
        <begin position="126"/>
        <end position="193"/>
    </location>
</feature>
<comment type="subunit">
    <text evidence="1 7">Heterodimer with ALG14 to form a functional enzyme.</text>
</comment>
<dbReference type="GO" id="GO:0043541">
    <property type="term" value="C:UDP-N-acetylglucosamine transferase complex"/>
    <property type="evidence" value="ECO:0007669"/>
    <property type="project" value="TreeGrafter"/>
</dbReference>
<dbReference type="Pfam" id="PF04101">
    <property type="entry name" value="Glyco_tran_28_C"/>
    <property type="match status" value="1"/>
</dbReference>
<dbReference type="GO" id="GO:0006488">
    <property type="term" value="P:dolichol-linked oligosaccharide biosynthetic process"/>
    <property type="evidence" value="ECO:0007669"/>
    <property type="project" value="TreeGrafter"/>
</dbReference>
<dbReference type="AlphaFoldDB" id="A0A179F9J4"/>
<organism evidence="9 10">
    <name type="scientific">Pochonia chlamydosporia 170</name>
    <dbReference type="NCBI Taxonomy" id="1380566"/>
    <lineage>
        <taxon>Eukaryota</taxon>
        <taxon>Fungi</taxon>
        <taxon>Dikarya</taxon>
        <taxon>Ascomycota</taxon>
        <taxon>Pezizomycotina</taxon>
        <taxon>Sordariomycetes</taxon>
        <taxon>Hypocreomycetidae</taxon>
        <taxon>Hypocreales</taxon>
        <taxon>Clavicipitaceae</taxon>
        <taxon>Pochonia</taxon>
    </lineage>
</organism>
<evidence type="ECO:0000313" key="9">
    <source>
        <dbReference type="EMBL" id="OAQ61951.1"/>
    </source>
</evidence>
<dbReference type="STRING" id="1380566.A0A179F9J4"/>
<dbReference type="EC" id="2.4.1.141" evidence="2 7"/>
<dbReference type="Proteomes" id="UP000078397">
    <property type="component" value="Unassembled WGS sequence"/>
</dbReference>
<reference evidence="9 10" key="1">
    <citation type="journal article" date="2016" name="PLoS Pathog.">
        <title>Biosynthesis of antibiotic leucinostatins in bio-control fungus Purpureocillium lilacinum and their inhibition on phytophthora revealed by genome mining.</title>
        <authorList>
            <person name="Wang G."/>
            <person name="Liu Z."/>
            <person name="Lin R."/>
            <person name="Li E."/>
            <person name="Mao Z."/>
            <person name="Ling J."/>
            <person name="Yang Y."/>
            <person name="Yin W.B."/>
            <person name="Xie B."/>
        </authorList>
    </citation>
    <scope>NUCLEOTIDE SEQUENCE [LARGE SCALE GENOMIC DNA]</scope>
    <source>
        <strain evidence="9">170</strain>
    </source>
</reference>
<comment type="subcellular location">
    <subcellularLocation>
        <location evidence="7">Endoplasmic reticulum</location>
    </subcellularLocation>
</comment>
<keyword evidence="7" id="KW-0328">Glycosyltransferase</keyword>
<evidence type="ECO:0000256" key="1">
    <source>
        <dbReference type="ARBA" id="ARBA00011198"/>
    </source>
</evidence>
<keyword evidence="10" id="KW-1185">Reference proteome</keyword>
<evidence type="ECO:0000259" key="8">
    <source>
        <dbReference type="Pfam" id="PF04101"/>
    </source>
</evidence>
<dbReference type="KEGG" id="pchm:VFPPC_07345"/>
<evidence type="ECO:0000256" key="5">
    <source>
        <dbReference type="ARBA" id="ARBA00032061"/>
    </source>
</evidence>
<sequence length="229" mass="25889">MTTDSSILDRYCLVTVGATVGFEELTKQVLQPAFWQFLSSKGFTELHIQCGPDISWASAIFSDQKGKLPQGFQIDVFDVKNNLMKDEMVLCQARAGERAEGLVISHAGTYQQRRMLHKTHPYETPGTGTILDAWKMGLPLVVVPNTSLLNDHQTEMAKHLMKQGYATMSSTDRLDLQEAIHKAVLLWEENKTTRWPAHKVEGTKKEALRLWDIKPGEVQKEEISHMAHD</sequence>
<accession>A0A179F9J4</accession>
<gene>
    <name evidence="7" type="primary">ALG13</name>
    <name evidence="9" type="ORF">VFPPC_07345</name>
</gene>
<evidence type="ECO:0000313" key="10">
    <source>
        <dbReference type="Proteomes" id="UP000078397"/>
    </source>
</evidence>
<proteinExistence type="inferred from homology"/>
<dbReference type="Gene3D" id="3.40.50.2000">
    <property type="entry name" value="Glycogen Phosphorylase B"/>
    <property type="match status" value="2"/>
</dbReference>
<dbReference type="InterPro" id="IPR007235">
    <property type="entry name" value="Glyco_trans_28_C"/>
</dbReference>
<evidence type="ECO:0000256" key="4">
    <source>
        <dbReference type="ARBA" id="ARBA00024804"/>
    </source>
</evidence>
<dbReference type="OrthoDB" id="20273at2759"/>